<evidence type="ECO:0000313" key="3">
    <source>
        <dbReference type="EMBL" id="PWQ93164.1"/>
    </source>
</evidence>
<feature type="region of interest" description="Disordered" evidence="2">
    <location>
        <begin position="1732"/>
        <end position="1753"/>
    </location>
</feature>
<dbReference type="Proteomes" id="UP000245506">
    <property type="component" value="Unassembled WGS sequence"/>
</dbReference>
<feature type="compositionally biased region" description="Basic and acidic residues" evidence="2">
    <location>
        <begin position="1735"/>
        <end position="1753"/>
    </location>
</feature>
<comment type="caution">
    <text evidence="3">The sequence shown here is derived from an EMBL/GenBank/DDBJ whole genome shotgun (WGS) entry which is preliminary data.</text>
</comment>
<feature type="region of interest" description="Disordered" evidence="2">
    <location>
        <begin position="1218"/>
        <end position="1241"/>
    </location>
</feature>
<gene>
    <name evidence="3" type="ORF">DKT75_20975</name>
</gene>
<dbReference type="RefSeq" id="WP_109826755.1">
    <property type="nucleotide sequence ID" value="NZ_QGKL01000043.1"/>
</dbReference>
<dbReference type="InterPro" id="IPR027417">
    <property type="entry name" value="P-loop_NTPase"/>
</dbReference>
<sequence length="1985" mass="226714">MIWKKEATNNISQEVVFTYTTNRPAAQDVSDLVSRIHSRSLIKEDNKQWAQIKGYLKTNSDDLAYEFFSNFRIDDSHDIHWKQRSILIEELRGYIPGSDSEAVDQLWRLVVEKISPEYAENPEITREDVLRYLNTSHDELYPAPSLIESGESHFAREQESDFIQSIMENDGNPIVIHAEGGVGKTALAKRLINKIPHGSQALIYDCFGNGSYRNATQRRDEHAVGLVQIANELASLELCHPLIPSRLANPADYLKAFLFRLEQAVNVLHADNPEAKLVILVDAADNAEMAAEEYQERASFAKDLIREKLPKGVVSVFLCRSHRISKINPPHGYVDLSLKSFSEAETRAHLIAQFSNASDRDVQEFHRLSTQNPRVQATALSRDRDLQETITLLGPEPSSVEDTIRGLFEEAIAKHLDSIPQAEASQIKALCEALASLRPFVPVDTLSLVSGLETSAIRSFASDLGRPLSIIGDAIQFFDEPSETWFRETYKPHSTKLIKFVETLKPLATTNSYAASALPQLMLEAGLYDELVEQALSDTDHYGDNAVDKRNASLQRLQFSLKAALRRTRHDDAVKLALKAGGETAGNARQEALIQENTDLISHLLPAHRIREVIAQKSFSTSWHGGHHAYEACLLSGNNKTLPEARSYLRLAHKWVQNWSKLPDEKRKNEEIQDADIAEMAMCTLYLVGAESFVHELGRWTPKSISFRVSSIVLQRLIDLKEYDLINQITQSAQKNLCILLAVISKQSVILRYPKRQFVSIAVEGLKKHHLKITKQQTGPTYEESLLSVVNSVAQAAIAQRVGRCSDIADILDIYIPPQEKFYFSNISDEPRFTILRASCLRAALRKKDINLRDFAKPDIQEQLDREHYSQSRETRELKEGVGSVLPWHKLWVRALFKKIKAEDLDQAIDSCLKEFRSSDYDGYLGSRFVTKEISRLWVEILLLVDPTEKRINRFNTWKLSLKQRLFTPALTHLAHLCARTERYTDHSFDFAKEAFDIIDQERMDAEQKVESYTLLSRAVYAINTSEAEYYLEKAVEVAGNIGEENLDRWSSLLDLSNIAAHKDSPQPEISYRIARATEVVYDFVARDKYFDWEGTIEAIAKLCPSSSLAISSRWKDRSFGWMNREVPRTVKQLNNLGEISSAAALALIGFQYNWETSELLENAIEDIDDKAKQKKLFDCAVQYMQIRGETPEAWNRVIKVASKNGWNTSGFRCRSRISESKEKRRRDRNSGSLKNYEPKPDPVKDWDNIFANLNVKSSESIQNSHRLMWKGEPPYHVEPFAKDFFKRVDSGEESAALEAIFSVSDFGLYEIRGVYESVPQNWLNRNYIQSSLRNITEQVCKTHFYDITKSRYWQPLPYNVISRCSGVTESEIFHWVVEACAENPIILGSSRLFSLVGLIAPSLTQEQATSALDFGLTLLESDMTEDDGDGKWKPHLHNPPSEVSASYAGYIWVALASPDTTERWQAAHVVCMLCAFDEYTPLAHLSSFAEGQDATPFHDPTLPLYEMTAKLWLLFSLQRALALGHAKAVGQFRAFLEASCHTKERHVMLRGVSAKILLGLHEASAVELLDTEIKRLTSINVSKQKTILAATHKRQLTVQTTDENRGKDKYYFDFDFSLYWFESLGEVFGFGAKEVENRAYKLLRDDWGIFNQAHMIADPRREHGLYRDQDTDHSHYSYPQTEDLSFYHSYHAMMTVAGELIDTATRYQHNYEGDELEEWINQHQLTRSDGFWLSDRRDPEPNDEPSWKSTEENDEWRWSVHKDDFLNALSSDENDLVVWGNWNFADGYREERIRISSALVSSKNATFLLRALQTANNSHDYTIPSSGNELEIDSEAYKLKGWIWNTHREHGIDGRDPWAGDIGYPPLRPAKWFTDKFNLNSDYERRSWNSAESCDQPVLKSLVWGRKSGQNDHNTPETGSRLLADRVALKTWLKSLKMELIVEIQIDREFKRDSYQYKQDDSPSYLPSYTLLVIFNSDGKIETI</sequence>
<proteinExistence type="predicted"/>
<dbReference type="OrthoDB" id="4770405at2"/>
<evidence type="ECO:0000256" key="2">
    <source>
        <dbReference type="SAM" id="MobiDB-lite"/>
    </source>
</evidence>
<protein>
    <recommendedName>
        <fullName evidence="5">NACHT domain-containing protein</fullName>
    </recommendedName>
</protein>
<evidence type="ECO:0000313" key="4">
    <source>
        <dbReference type="Proteomes" id="UP000245506"/>
    </source>
</evidence>
<dbReference type="Gene3D" id="3.40.50.300">
    <property type="entry name" value="P-loop containing nucleotide triphosphate hydrolases"/>
    <property type="match status" value="1"/>
</dbReference>
<dbReference type="EMBL" id="QGKL01000043">
    <property type="protein sequence ID" value="PWQ93164.1"/>
    <property type="molecule type" value="Genomic_DNA"/>
</dbReference>
<organism evidence="3 4">
    <name type="scientific">Leucothrix arctica</name>
    <dbReference type="NCBI Taxonomy" id="1481894"/>
    <lineage>
        <taxon>Bacteria</taxon>
        <taxon>Pseudomonadati</taxon>
        <taxon>Pseudomonadota</taxon>
        <taxon>Gammaproteobacteria</taxon>
        <taxon>Thiotrichales</taxon>
        <taxon>Thiotrichaceae</taxon>
        <taxon>Leucothrix</taxon>
    </lineage>
</organism>
<evidence type="ECO:0000256" key="1">
    <source>
        <dbReference type="SAM" id="Coils"/>
    </source>
</evidence>
<accession>A0A317C3G2</accession>
<reference evidence="3 4" key="1">
    <citation type="submission" date="2018-05" db="EMBL/GenBank/DDBJ databases">
        <title>Leucothrix arctica sp. nov., isolated from Arctic seawater.</title>
        <authorList>
            <person name="Choi A."/>
            <person name="Baek K."/>
        </authorList>
    </citation>
    <scope>NUCLEOTIDE SEQUENCE [LARGE SCALE GENOMIC DNA]</scope>
    <source>
        <strain evidence="3 4">IMCC9719</strain>
    </source>
</reference>
<feature type="coiled-coil region" evidence="1">
    <location>
        <begin position="277"/>
        <end position="304"/>
    </location>
</feature>
<keyword evidence="1" id="KW-0175">Coiled coil</keyword>
<keyword evidence="4" id="KW-1185">Reference proteome</keyword>
<dbReference type="SUPFAM" id="SSF52540">
    <property type="entry name" value="P-loop containing nucleoside triphosphate hydrolases"/>
    <property type="match status" value="1"/>
</dbReference>
<evidence type="ECO:0008006" key="5">
    <source>
        <dbReference type="Google" id="ProtNLM"/>
    </source>
</evidence>
<name>A0A317C3G2_9GAMM</name>